<protein>
    <submittedName>
        <fullName evidence="1">Uncharacterized protein</fullName>
    </submittedName>
</protein>
<dbReference type="AlphaFoldDB" id="A0A2H3JSI1"/>
<dbReference type="Proteomes" id="UP000218811">
    <property type="component" value="Unassembled WGS sequence"/>
</dbReference>
<proteinExistence type="predicted"/>
<dbReference type="STRING" id="742152.A0A2H3JSI1"/>
<gene>
    <name evidence="1" type="ORF">WOLCODRAFT_24960</name>
</gene>
<name>A0A2H3JSI1_WOLCO</name>
<dbReference type="EMBL" id="KB468113">
    <property type="protein sequence ID" value="PCH41759.1"/>
    <property type="molecule type" value="Genomic_DNA"/>
</dbReference>
<keyword evidence="2" id="KW-1185">Reference proteome</keyword>
<accession>A0A2H3JSI1</accession>
<dbReference type="InterPro" id="IPR053185">
    <property type="entry name" value="SET_domain_protein"/>
</dbReference>
<evidence type="ECO:0000313" key="1">
    <source>
        <dbReference type="EMBL" id="PCH41759.1"/>
    </source>
</evidence>
<dbReference type="PANTHER" id="PTHR47332">
    <property type="entry name" value="SET DOMAIN-CONTAINING PROTEIN 5"/>
    <property type="match status" value="1"/>
</dbReference>
<organism evidence="1 2">
    <name type="scientific">Wolfiporia cocos (strain MD-104)</name>
    <name type="common">Brown rot fungus</name>
    <dbReference type="NCBI Taxonomy" id="742152"/>
    <lineage>
        <taxon>Eukaryota</taxon>
        <taxon>Fungi</taxon>
        <taxon>Dikarya</taxon>
        <taxon>Basidiomycota</taxon>
        <taxon>Agaricomycotina</taxon>
        <taxon>Agaricomycetes</taxon>
        <taxon>Polyporales</taxon>
        <taxon>Phaeolaceae</taxon>
        <taxon>Wolfiporia</taxon>
    </lineage>
</organism>
<dbReference type="PANTHER" id="PTHR47332:SF4">
    <property type="entry name" value="SET DOMAIN-CONTAINING PROTEIN 5"/>
    <property type="match status" value="1"/>
</dbReference>
<evidence type="ECO:0000313" key="2">
    <source>
        <dbReference type="Proteomes" id="UP000218811"/>
    </source>
</evidence>
<reference evidence="1 2" key="1">
    <citation type="journal article" date="2012" name="Science">
        <title>The Paleozoic origin of enzymatic lignin decomposition reconstructed from 31 fungal genomes.</title>
        <authorList>
            <person name="Floudas D."/>
            <person name="Binder M."/>
            <person name="Riley R."/>
            <person name="Barry K."/>
            <person name="Blanchette R.A."/>
            <person name="Henrissat B."/>
            <person name="Martinez A.T."/>
            <person name="Otillar R."/>
            <person name="Spatafora J.W."/>
            <person name="Yadav J.S."/>
            <person name="Aerts A."/>
            <person name="Benoit I."/>
            <person name="Boyd A."/>
            <person name="Carlson A."/>
            <person name="Copeland A."/>
            <person name="Coutinho P.M."/>
            <person name="de Vries R.P."/>
            <person name="Ferreira P."/>
            <person name="Findley K."/>
            <person name="Foster B."/>
            <person name="Gaskell J."/>
            <person name="Glotzer D."/>
            <person name="Gorecki P."/>
            <person name="Heitman J."/>
            <person name="Hesse C."/>
            <person name="Hori C."/>
            <person name="Igarashi K."/>
            <person name="Jurgens J.A."/>
            <person name="Kallen N."/>
            <person name="Kersten P."/>
            <person name="Kohler A."/>
            <person name="Kuees U."/>
            <person name="Kumar T.K.A."/>
            <person name="Kuo A."/>
            <person name="LaButti K."/>
            <person name="Larrondo L.F."/>
            <person name="Lindquist E."/>
            <person name="Ling A."/>
            <person name="Lombard V."/>
            <person name="Lucas S."/>
            <person name="Lundell T."/>
            <person name="Martin R."/>
            <person name="McLaughlin D.J."/>
            <person name="Morgenstern I."/>
            <person name="Morin E."/>
            <person name="Murat C."/>
            <person name="Nagy L.G."/>
            <person name="Nolan M."/>
            <person name="Ohm R.A."/>
            <person name="Patyshakuliyeva A."/>
            <person name="Rokas A."/>
            <person name="Ruiz-Duenas F.J."/>
            <person name="Sabat G."/>
            <person name="Salamov A."/>
            <person name="Samejima M."/>
            <person name="Schmutz J."/>
            <person name="Slot J.C."/>
            <person name="St John F."/>
            <person name="Stenlid J."/>
            <person name="Sun H."/>
            <person name="Sun S."/>
            <person name="Syed K."/>
            <person name="Tsang A."/>
            <person name="Wiebenga A."/>
            <person name="Young D."/>
            <person name="Pisabarro A."/>
            <person name="Eastwood D.C."/>
            <person name="Martin F."/>
            <person name="Cullen D."/>
            <person name="Grigoriev I.V."/>
            <person name="Hibbett D.S."/>
        </authorList>
    </citation>
    <scope>NUCLEOTIDE SEQUENCE [LARGE SCALE GENOMIC DNA]</scope>
    <source>
        <strain evidence="1 2">MD-104</strain>
    </source>
</reference>
<dbReference type="OrthoDB" id="265717at2759"/>
<sequence length="145" mass="16849">MPGRERQALLAQTRHFECKCATCLLPVEEASASDARRVRIRELLKKLEGARFPPRVPMEELEESLRWTREENMRMEEARLLLCGSQVLTIYSDLDAAIQWARDARRVFELIEGKESMNLRKVDDADRVHQMMAAAPRTLRMFSVC</sequence>